<dbReference type="InterPro" id="IPR003838">
    <property type="entry name" value="ABC3_permease_C"/>
</dbReference>
<dbReference type="InterPro" id="IPR050250">
    <property type="entry name" value="Macrolide_Exporter_MacB"/>
</dbReference>
<keyword evidence="4 6" id="KW-1133">Transmembrane helix</keyword>
<evidence type="ECO:0000256" key="2">
    <source>
        <dbReference type="ARBA" id="ARBA00022475"/>
    </source>
</evidence>
<dbReference type="PANTHER" id="PTHR30572:SF18">
    <property type="entry name" value="ABC-TYPE MACROLIDE FAMILY EXPORT SYSTEM PERMEASE COMPONENT 2"/>
    <property type="match status" value="1"/>
</dbReference>
<feature type="domain" description="MacB-like periplasmic core" evidence="8">
    <location>
        <begin position="21"/>
        <end position="236"/>
    </location>
</feature>
<dbReference type="PANTHER" id="PTHR30572">
    <property type="entry name" value="MEMBRANE COMPONENT OF TRANSPORTER-RELATED"/>
    <property type="match status" value="1"/>
</dbReference>
<feature type="transmembrane region" description="Helical" evidence="6">
    <location>
        <begin position="727"/>
        <end position="746"/>
    </location>
</feature>
<feature type="transmembrane region" description="Helical" evidence="6">
    <location>
        <begin position="283"/>
        <end position="308"/>
    </location>
</feature>
<feature type="domain" description="ABC3 transporter permease C-terminal" evidence="7">
    <location>
        <begin position="290"/>
        <end position="404"/>
    </location>
</feature>
<keyword evidence="2" id="KW-1003">Cell membrane</keyword>
<evidence type="ECO:0000256" key="4">
    <source>
        <dbReference type="ARBA" id="ARBA00022989"/>
    </source>
</evidence>
<feature type="domain" description="MacB-like periplasmic core" evidence="8">
    <location>
        <begin position="473"/>
        <end position="630"/>
    </location>
</feature>
<feature type="transmembrane region" description="Helical" evidence="6">
    <location>
        <begin position="20"/>
        <end position="42"/>
    </location>
</feature>
<evidence type="ECO:0000256" key="6">
    <source>
        <dbReference type="SAM" id="Phobius"/>
    </source>
</evidence>
<dbReference type="InterPro" id="IPR025857">
    <property type="entry name" value="MacB_PCD"/>
</dbReference>
<dbReference type="Proteomes" id="UP001267426">
    <property type="component" value="Unassembled WGS sequence"/>
</dbReference>
<feature type="transmembrane region" description="Helical" evidence="6">
    <location>
        <begin position="378"/>
        <end position="402"/>
    </location>
</feature>
<keyword evidence="10" id="KW-1185">Reference proteome</keyword>
<feature type="transmembrane region" description="Helical" evidence="6">
    <location>
        <begin position="329"/>
        <end position="358"/>
    </location>
</feature>
<comment type="subcellular location">
    <subcellularLocation>
        <location evidence="1">Cell membrane</location>
        <topology evidence="1">Multi-pass membrane protein</topology>
    </subcellularLocation>
</comment>
<gene>
    <name evidence="9" type="ORF">RM540_12415</name>
</gene>
<evidence type="ECO:0000259" key="7">
    <source>
        <dbReference type="Pfam" id="PF02687"/>
    </source>
</evidence>
<name>A0ABU3BTJ5_9BACT</name>
<dbReference type="RefSeq" id="WP_311664549.1">
    <property type="nucleotide sequence ID" value="NZ_JAVRHT010000031.1"/>
</dbReference>
<evidence type="ECO:0000256" key="5">
    <source>
        <dbReference type="ARBA" id="ARBA00023136"/>
    </source>
</evidence>
<dbReference type="Pfam" id="PF02687">
    <property type="entry name" value="FtsX"/>
    <property type="match status" value="2"/>
</dbReference>
<evidence type="ECO:0000259" key="8">
    <source>
        <dbReference type="Pfam" id="PF12704"/>
    </source>
</evidence>
<evidence type="ECO:0000256" key="1">
    <source>
        <dbReference type="ARBA" id="ARBA00004651"/>
    </source>
</evidence>
<feature type="domain" description="ABC3 transporter permease C-terminal" evidence="7">
    <location>
        <begin position="674"/>
        <end position="784"/>
    </location>
</feature>
<evidence type="ECO:0000313" key="9">
    <source>
        <dbReference type="EMBL" id="MDT0632555.1"/>
    </source>
</evidence>
<feature type="transmembrane region" description="Helical" evidence="6">
    <location>
        <begin position="671"/>
        <end position="695"/>
    </location>
</feature>
<proteinExistence type="predicted"/>
<dbReference type="EMBL" id="JAVRHT010000031">
    <property type="protein sequence ID" value="MDT0632555.1"/>
    <property type="molecule type" value="Genomic_DNA"/>
</dbReference>
<evidence type="ECO:0000256" key="3">
    <source>
        <dbReference type="ARBA" id="ARBA00022692"/>
    </source>
</evidence>
<keyword evidence="5 6" id="KW-0472">Membrane</keyword>
<keyword evidence="3 6" id="KW-0812">Transmembrane</keyword>
<dbReference type="PROSITE" id="PS51257">
    <property type="entry name" value="PROKAR_LIPOPROTEIN"/>
    <property type="match status" value="1"/>
</dbReference>
<evidence type="ECO:0000313" key="10">
    <source>
        <dbReference type="Proteomes" id="UP001267426"/>
    </source>
</evidence>
<sequence>MPLVLRTALRALRRRPADALINGLGLALGLACCALIALHVAAERGADRQHAGGERVVRVGIEMTDAGGEVTKAPTVPRPLLAAVERDPAAEAVATVRYGAGFRVERPVGNVRADAIFASADVLDVLNGYRLIAGDAQTALAAPGSVVLTEEAALRLTGEAAPLGQTLDVGADLPYTVTGVFDETGRSHLAFDALVSFATLDAADWYDPDQWQSFDLGVYARLRSGADRAAFAGRVQGALDDGIGEGMRAEGMAAAAAVQPLHDVYLAEDGRMNPPYVRTGHPALLRVLSLVGLFVLAVAAVNFVNLATARSVERAREVGVRKAVGAGRGGLVAQFLAEAVALALASGAVALALVALALPAYNGLTDAGLALSDLLAPAPLAAGLAVVVAVGLLAGAYPALALSSFRPAETLRGSFATDRRGAGLRRGLVVFQFAVSGALLVATLVVGSQLGHLRDQDPGFDREHVVLVPTNVVGGADVRALKDAFARVPGVEAVALTGAPPTEAGWESQNVSARGGAGGTQTMETVIADPDYAEALGLRVVAGRDLSAEIETDRETAVLLNASAARALGWTPEEAVGQEVETSGRYPGTVVGVLADYAHHGLAAPPRPQVFFDQAGQAQWAAIRLAPGATGALDRLRAVWEGRVPGDPFAPTFLDAAVDAQYRAEEQLARAFALFAGLAVVVACLGLFGLAAHAVQKRRKEVGVRRVLGATVGQVVGRLTADFARPVLVGLAVAVPVAWWGLSRWLDGFAERVALTPAPFLVAGLVALAVAVLTVSVHTVRAATADPARALRSE</sequence>
<accession>A0ABU3BTJ5</accession>
<comment type="caution">
    <text evidence="9">The sequence shown here is derived from an EMBL/GenBank/DDBJ whole genome shotgun (WGS) entry which is preliminary data.</text>
</comment>
<reference evidence="9 10" key="1">
    <citation type="submission" date="2023-09" db="EMBL/GenBank/DDBJ databases">
        <authorList>
            <person name="Rey-Velasco X."/>
        </authorList>
    </citation>
    <scope>NUCLEOTIDE SEQUENCE [LARGE SCALE GENOMIC DNA]</scope>
    <source>
        <strain evidence="9 10">F394</strain>
    </source>
</reference>
<organism evidence="9 10">
    <name type="scientific">Rubrivirga litoralis</name>
    <dbReference type="NCBI Taxonomy" id="3075598"/>
    <lineage>
        <taxon>Bacteria</taxon>
        <taxon>Pseudomonadati</taxon>
        <taxon>Rhodothermota</taxon>
        <taxon>Rhodothermia</taxon>
        <taxon>Rhodothermales</taxon>
        <taxon>Rubricoccaceae</taxon>
        <taxon>Rubrivirga</taxon>
    </lineage>
</organism>
<feature type="transmembrane region" description="Helical" evidence="6">
    <location>
        <begin position="423"/>
        <end position="446"/>
    </location>
</feature>
<dbReference type="Pfam" id="PF12704">
    <property type="entry name" value="MacB_PCD"/>
    <property type="match status" value="2"/>
</dbReference>
<protein>
    <submittedName>
        <fullName evidence="9">ABC transporter permease</fullName>
    </submittedName>
</protein>
<feature type="transmembrane region" description="Helical" evidence="6">
    <location>
        <begin position="758"/>
        <end position="780"/>
    </location>
</feature>